<keyword evidence="1" id="KW-0472">Membrane</keyword>
<keyword evidence="1" id="KW-1133">Transmembrane helix</keyword>
<keyword evidence="3" id="KW-1185">Reference proteome</keyword>
<feature type="transmembrane region" description="Helical" evidence="1">
    <location>
        <begin position="15"/>
        <end position="33"/>
    </location>
</feature>
<evidence type="ECO:0000313" key="3">
    <source>
        <dbReference type="Proteomes" id="UP001231370"/>
    </source>
</evidence>
<accession>A0ABT7BDT3</accession>
<organism evidence="2 3">
    <name type="scientific">Roseofilum halophilum BLCC-M91</name>
    <dbReference type="NCBI Taxonomy" id="3022259"/>
    <lineage>
        <taxon>Bacteria</taxon>
        <taxon>Bacillati</taxon>
        <taxon>Cyanobacteriota</taxon>
        <taxon>Cyanophyceae</taxon>
        <taxon>Desertifilales</taxon>
        <taxon>Desertifilaceae</taxon>
        <taxon>Roseofilum</taxon>
        <taxon>Roseofilum halophilum</taxon>
    </lineage>
</organism>
<gene>
    <name evidence="2" type="ORF">PJF56_00500</name>
</gene>
<evidence type="ECO:0000313" key="2">
    <source>
        <dbReference type="EMBL" id="MDJ1177332.1"/>
    </source>
</evidence>
<evidence type="ECO:0000256" key="1">
    <source>
        <dbReference type="SAM" id="Phobius"/>
    </source>
</evidence>
<protein>
    <submittedName>
        <fullName evidence="2">Uncharacterized protein</fullName>
    </submittedName>
</protein>
<name>A0ABT7BDT3_9CYAN</name>
<keyword evidence="1" id="KW-0812">Transmembrane</keyword>
<proteinExistence type="predicted"/>
<dbReference type="EMBL" id="JAQPOK010000003">
    <property type="protein sequence ID" value="MDJ1177332.1"/>
    <property type="molecule type" value="Genomic_DNA"/>
</dbReference>
<comment type="caution">
    <text evidence="2">The sequence shown here is derived from an EMBL/GenBank/DDBJ whole genome shotgun (WGS) entry which is preliminary data.</text>
</comment>
<reference evidence="2 3" key="1">
    <citation type="submission" date="2023-01" db="EMBL/GenBank/DDBJ databases">
        <title>Novel diversity within Roseofilum (Cyanobacteria; Desertifilaceae) from marine benthic mats with descriptions of four novel species.</title>
        <authorList>
            <person name="Wang Y."/>
            <person name="Berthold D.E."/>
            <person name="Hu J."/>
            <person name="Lefler F.W."/>
            <person name="Laughinghouse H.D. IV."/>
        </authorList>
    </citation>
    <scope>NUCLEOTIDE SEQUENCE [LARGE SCALE GENOMIC DNA]</scope>
    <source>
        <strain evidence="2 3">BLCC-M91</strain>
    </source>
</reference>
<dbReference type="RefSeq" id="WP_283760662.1">
    <property type="nucleotide sequence ID" value="NZ_JAQPOK010000003.1"/>
</dbReference>
<sequence>MRKFFDLTLLSASDYAFIVAIVLLWIYLLRLTWRRKWLERFLGKFH</sequence>
<dbReference type="Proteomes" id="UP001231370">
    <property type="component" value="Unassembled WGS sequence"/>
</dbReference>